<dbReference type="InterPro" id="IPR011102">
    <property type="entry name" value="Sig_transdc_His_kinase_HWE"/>
</dbReference>
<keyword evidence="12" id="KW-1185">Reference proteome</keyword>
<dbReference type="GO" id="GO:0005524">
    <property type="term" value="F:ATP binding"/>
    <property type="evidence" value="ECO:0007669"/>
    <property type="project" value="UniProtKB-KW"/>
</dbReference>
<gene>
    <name evidence="11" type="ORF">DLJ53_14465</name>
</gene>
<keyword evidence="9" id="KW-1133">Transmembrane helix</keyword>
<dbReference type="PANTHER" id="PTHR41523">
    <property type="entry name" value="TWO-COMPONENT SYSTEM SENSOR PROTEIN"/>
    <property type="match status" value="1"/>
</dbReference>
<dbReference type="GO" id="GO:0004673">
    <property type="term" value="F:protein histidine kinase activity"/>
    <property type="evidence" value="ECO:0007669"/>
    <property type="project" value="UniProtKB-EC"/>
</dbReference>
<evidence type="ECO:0000256" key="8">
    <source>
        <dbReference type="ARBA" id="ARBA00022840"/>
    </source>
</evidence>
<feature type="transmembrane region" description="Helical" evidence="9">
    <location>
        <begin position="36"/>
        <end position="56"/>
    </location>
</feature>
<organism evidence="11 12">
    <name type="scientific">Acuticoccus sediminis</name>
    <dbReference type="NCBI Taxonomy" id="2184697"/>
    <lineage>
        <taxon>Bacteria</taxon>
        <taxon>Pseudomonadati</taxon>
        <taxon>Pseudomonadota</taxon>
        <taxon>Alphaproteobacteria</taxon>
        <taxon>Hyphomicrobiales</taxon>
        <taxon>Amorphaceae</taxon>
        <taxon>Acuticoccus</taxon>
    </lineage>
</organism>
<dbReference type="Proteomes" id="UP000249590">
    <property type="component" value="Unassembled WGS sequence"/>
</dbReference>
<evidence type="ECO:0000256" key="2">
    <source>
        <dbReference type="ARBA" id="ARBA00012438"/>
    </source>
</evidence>
<feature type="transmembrane region" description="Helical" evidence="9">
    <location>
        <begin position="84"/>
        <end position="106"/>
    </location>
</feature>
<dbReference type="Gene3D" id="3.30.450.20">
    <property type="entry name" value="PAS domain"/>
    <property type="match status" value="2"/>
</dbReference>
<evidence type="ECO:0000256" key="5">
    <source>
        <dbReference type="ARBA" id="ARBA00022679"/>
    </source>
</evidence>
<dbReference type="Pfam" id="PF08448">
    <property type="entry name" value="PAS_4"/>
    <property type="match status" value="2"/>
</dbReference>
<protein>
    <recommendedName>
        <fullName evidence="3">Blue-light-activated histidine kinase</fullName>
        <ecNumber evidence="2">2.7.13.3</ecNumber>
    </recommendedName>
</protein>
<evidence type="ECO:0000256" key="1">
    <source>
        <dbReference type="ARBA" id="ARBA00000085"/>
    </source>
</evidence>
<dbReference type="PANTHER" id="PTHR41523:SF7">
    <property type="entry name" value="HISTIDINE KINASE"/>
    <property type="match status" value="1"/>
</dbReference>
<feature type="transmembrane region" description="Helical" evidence="9">
    <location>
        <begin position="12"/>
        <end position="29"/>
    </location>
</feature>
<evidence type="ECO:0000256" key="7">
    <source>
        <dbReference type="ARBA" id="ARBA00022777"/>
    </source>
</evidence>
<comment type="catalytic activity">
    <reaction evidence="1">
        <text>ATP + protein L-histidine = ADP + protein N-phospho-L-histidine.</text>
        <dbReference type="EC" id="2.7.13.3"/>
    </reaction>
</comment>
<dbReference type="Pfam" id="PF07536">
    <property type="entry name" value="HWE_HK"/>
    <property type="match status" value="1"/>
</dbReference>
<dbReference type="SMART" id="SM00911">
    <property type="entry name" value="HWE_HK"/>
    <property type="match status" value="1"/>
</dbReference>
<dbReference type="InterPro" id="IPR035965">
    <property type="entry name" value="PAS-like_dom_sf"/>
</dbReference>
<reference evidence="11 12" key="1">
    <citation type="submission" date="2018-05" db="EMBL/GenBank/DDBJ databases">
        <title>Acuticoccus sediminis sp. nov., isolated from deep-sea sediment of Indian Ocean.</title>
        <authorList>
            <person name="Liu X."/>
            <person name="Lai Q."/>
            <person name="Du Y."/>
            <person name="Sun F."/>
            <person name="Zhang X."/>
            <person name="Wang S."/>
            <person name="Shao Z."/>
        </authorList>
    </citation>
    <scope>NUCLEOTIDE SEQUENCE [LARGE SCALE GENOMIC DNA]</scope>
    <source>
        <strain evidence="11 12">PTG4-2</strain>
    </source>
</reference>
<comment type="caution">
    <text evidence="11">The sequence shown here is derived from an EMBL/GenBank/DDBJ whole genome shotgun (WGS) entry which is preliminary data.</text>
</comment>
<evidence type="ECO:0000256" key="9">
    <source>
        <dbReference type="SAM" id="Phobius"/>
    </source>
</evidence>
<evidence type="ECO:0000259" key="10">
    <source>
        <dbReference type="SMART" id="SM00911"/>
    </source>
</evidence>
<dbReference type="Gene3D" id="3.30.565.10">
    <property type="entry name" value="Histidine kinase-like ATPase, C-terminal domain"/>
    <property type="match status" value="1"/>
</dbReference>
<dbReference type="CDD" id="cd00130">
    <property type="entry name" value="PAS"/>
    <property type="match status" value="1"/>
</dbReference>
<keyword evidence="6" id="KW-0547">Nucleotide-binding</keyword>
<evidence type="ECO:0000256" key="4">
    <source>
        <dbReference type="ARBA" id="ARBA00022553"/>
    </source>
</evidence>
<keyword evidence="9" id="KW-0472">Membrane</keyword>
<evidence type="ECO:0000313" key="11">
    <source>
        <dbReference type="EMBL" id="RAI00468.1"/>
    </source>
</evidence>
<proteinExistence type="predicted"/>
<feature type="domain" description="Signal transduction histidine kinase HWE region" evidence="10">
    <location>
        <begin position="405"/>
        <end position="487"/>
    </location>
</feature>
<keyword evidence="5" id="KW-0808">Transferase</keyword>
<dbReference type="InterPro" id="IPR000014">
    <property type="entry name" value="PAS"/>
</dbReference>
<sequence length="609" mass="66155">MNGSADAATTIAIAQLGTVAALVIFAIVGRGVTARCLALLAGCVLFLSSDLVWQVAGWASDVPASLPASVGIADFATAATGTQLAVAMATAAAAIGGVVLVLAYAVRRVAGAHDRTGVKPDLTATPQAAEARNKRLMGILQREHEKLRSVREMHRYLELATRNSQITVLFQDLDLRYQWVVNPRPYLIPEDIVGKSDEEILPEQVRPLVIGHKTRALQTGTTQTFEIEIPGNDERAWFRMDVVPISNDDNRLTGLVCTAIDISRSKRLDMMRTDLSRRLAETLQRFNLALRSEKIMVFSQDTDLRYTWANSDETQIGSIIGRTDDEVVPEPDRAQIMGLKKRVIETKRPVSGEIGVGEGADRRWYDLHIEPNLKPDGTVLGITCASIDITHRKRNEEQMRLVMRELTHRTKNLLTVVIAIARQTSTQSPTVEAFVPALIARLRALSAAQDLIVADEWAGVDIGDLVRVLVGQFIPPHSSRVTISGPPVILSPEASQNLGLAIHELAANAVQYGAFANAKGSLDVSWAVKTVDEKEVLSFTWAETGGPAVSEPTRRGFGMTVIERNLSRALRADVDLAFTPGGLVANMTLPLEGIVPFASPDRALLAQAS</sequence>
<dbReference type="InterPro" id="IPR036890">
    <property type="entry name" value="HATPase_C_sf"/>
</dbReference>
<dbReference type="EC" id="2.7.13.3" evidence="2"/>
<evidence type="ECO:0000256" key="3">
    <source>
        <dbReference type="ARBA" id="ARBA00021740"/>
    </source>
</evidence>
<evidence type="ECO:0000313" key="12">
    <source>
        <dbReference type="Proteomes" id="UP000249590"/>
    </source>
</evidence>
<dbReference type="NCBIfam" id="TIGR00229">
    <property type="entry name" value="sensory_box"/>
    <property type="match status" value="1"/>
</dbReference>
<keyword evidence="4" id="KW-0597">Phosphoprotein</keyword>
<dbReference type="InterPro" id="IPR013656">
    <property type="entry name" value="PAS_4"/>
</dbReference>
<dbReference type="AlphaFoldDB" id="A0A8B2NXF5"/>
<keyword evidence="8" id="KW-0067">ATP-binding</keyword>
<keyword evidence="9" id="KW-0812">Transmembrane</keyword>
<accession>A0A8B2NXF5</accession>
<evidence type="ECO:0000256" key="6">
    <source>
        <dbReference type="ARBA" id="ARBA00022741"/>
    </source>
</evidence>
<keyword evidence="7" id="KW-0418">Kinase</keyword>
<name>A0A8B2NXF5_9HYPH</name>
<dbReference type="EMBL" id="QHHQ01000003">
    <property type="protein sequence ID" value="RAI00468.1"/>
    <property type="molecule type" value="Genomic_DNA"/>
</dbReference>
<dbReference type="SUPFAM" id="SSF55785">
    <property type="entry name" value="PYP-like sensor domain (PAS domain)"/>
    <property type="match status" value="2"/>
</dbReference>